<feature type="transmembrane region" description="Helical" evidence="1">
    <location>
        <begin position="72"/>
        <end position="95"/>
    </location>
</feature>
<accession>A0A1G9UPW2</accession>
<keyword evidence="1" id="KW-1133">Transmembrane helix</keyword>
<feature type="transmembrane region" description="Helical" evidence="1">
    <location>
        <begin position="35"/>
        <end position="52"/>
    </location>
</feature>
<keyword evidence="1" id="KW-0812">Transmembrane</keyword>
<organism evidence="2 3">
    <name type="scientific">Acetanaerobacterium elongatum</name>
    <dbReference type="NCBI Taxonomy" id="258515"/>
    <lineage>
        <taxon>Bacteria</taxon>
        <taxon>Bacillati</taxon>
        <taxon>Bacillota</taxon>
        <taxon>Clostridia</taxon>
        <taxon>Eubacteriales</taxon>
        <taxon>Oscillospiraceae</taxon>
        <taxon>Acetanaerobacterium</taxon>
    </lineage>
</organism>
<feature type="transmembrane region" description="Helical" evidence="1">
    <location>
        <begin position="187"/>
        <end position="205"/>
    </location>
</feature>
<keyword evidence="3" id="KW-1185">Reference proteome</keyword>
<dbReference type="RefSeq" id="WP_092637588.1">
    <property type="nucleotide sequence ID" value="NZ_FNID01000002.1"/>
</dbReference>
<dbReference type="EMBL" id="FNID01000002">
    <property type="protein sequence ID" value="SDM61877.1"/>
    <property type="molecule type" value="Genomic_DNA"/>
</dbReference>
<evidence type="ECO:0000313" key="2">
    <source>
        <dbReference type="EMBL" id="SDM61877.1"/>
    </source>
</evidence>
<dbReference type="OrthoDB" id="2216839at2"/>
<protein>
    <submittedName>
        <fullName evidence="2">ABC-2 family transporter protein</fullName>
    </submittedName>
</protein>
<dbReference type="AlphaFoldDB" id="A0A1G9UPW2"/>
<evidence type="ECO:0000313" key="3">
    <source>
        <dbReference type="Proteomes" id="UP000199182"/>
    </source>
</evidence>
<proteinExistence type="predicted"/>
<dbReference type="Proteomes" id="UP000199182">
    <property type="component" value="Unassembled WGS sequence"/>
</dbReference>
<name>A0A1G9UPW2_9FIRM</name>
<sequence>MFNLLYKEFKLAAHPTVFIFLAFAFMMLIPSYPYYVAFIYTCLSIFFVFMSGRENKDVFYTVSLPIKKSDAVKARCTMIAIIELVQMIVSVPFAILGASINPNADGNQAGIEANVAFFGLVFIMFALFNVIFIPGFYKTGYKIGAPFVAAGTAVLLYIVAAESLVWIPTPLKSFLDTTAPDIMVKQLPILAVGMILWVVSVIASYKTGAARFEKVDL</sequence>
<dbReference type="InterPro" id="IPR025699">
    <property type="entry name" value="ABC2_memb-like"/>
</dbReference>
<evidence type="ECO:0000256" key="1">
    <source>
        <dbReference type="SAM" id="Phobius"/>
    </source>
</evidence>
<keyword evidence="1" id="KW-0472">Membrane</keyword>
<dbReference type="Pfam" id="PF13346">
    <property type="entry name" value="ABC2_membrane_5"/>
    <property type="match status" value="1"/>
</dbReference>
<gene>
    <name evidence="2" type="ORF">SAMN05192585_10282</name>
</gene>
<feature type="transmembrane region" description="Helical" evidence="1">
    <location>
        <begin position="144"/>
        <end position="167"/>
    </location>
</feature>
<dbReference type="STRING" id="258515.SAMN05192585_10282"/>
<feature type="transmembrane region" description="Helical" evidence="1">
    <location>
        <begin position="115"/>
        <end position="137"/>
    </location>
</feature>
<reference evidence="2 3" key="1">
    <citation type="submission" date="2016-10" db="EMBL/GenBank/DDBJ databases">
        <authorList>
            <person name="de Groot N.N."/>
        </authorList>
    </citation>
    <scope>NUCLEOTIDE SEQUENCE [LARGE SCALE GENOMIC DNA]</scope>
    <source>
        <strain evidence="2 3">CGMCC 1.5012</strain>
    </source>
</reference>